<sequence length="348" mass="38910">MHVAAFADSLESFIILEKYGFKINVLSADNYQPFHYACVGGSLEVASYILTKESENILANSSAYGVFFFFFGIPVLYLAVLSNNPKIVTLLFKQGLKYVSRDYSKYNPFDLTIQCKSVEVMKILLKYSTFEISRTEDTWIMKAIRINQPETIPILLEVGDDPGKIIKSANGEYESALSICCKSNIKNKEEIARLIIEKSMSLDIDEKVQAAGAVHWICESKSPAICKAVLEKGIKNINRFDQKGLPGPCRLLDAKDEKVVIEILSILLSYGYDLNGICPTVPTAKPLLAHFCRAIFPSVSVIEWLIKNGADPYLQFQDDDGTVKTTMSIAKNKRKLIPVFAKFVQTSK</sequence>
<evidence type="ECO:0000256" key="3">
    <source>
        <dbReference type="SAM" id="Phobius"/>
    </source>
</evidence>
<keyword evidence="2" id="KW-0040">ANK repeat</keyword>
<evidence type="ECO:0000256" key="2">
    <source>
        <dbReference type="ARBA" id="ARBA00023043"/>
    </source>
</evidence>
<name>A0ABR2KFG0_9EUKA</name>
<keyword evidence="3" id="KW-1133">Transmembrane helix</keyword>
<comment type="caution">
    <text evidence="4">The sequence shown here is derived from an EMBL/GenBank/DDBJ whole genome shotgun (WGS) entry which is preliminary data.</text>
</comment>
<gene>
    <name evidence="4" type="ORF">M9Y10_034622</name>
</gene>
<organism evidence="4 5">
    <name type="scientific">Tritrichomonas musculus</name>
    <dbReference type="NCBI Taxonomy" id="1915356"/>
    <lineage>
        <taxon>Eukaryota</taxon>
        <taxon>Metamonada</taxon>
        <taxon>Parabasalia</taxon>
        <taxon>Tritrichomonadida</taxon>
        <taxon>Tritrichomonadidae</taxon>
        <taxon>Tritrichomonas</taxon>
    </lineage>
</organism>
<accession>A0ABR2KFG0</accession>
<dbReference type="PANTHER" id="PTHR24198:SF165">
    <property type="entry name" value="ANKYRIN REPEAT-CONTAINING PROTEIN-RELATED"/>
    <property type="match status" value="1"/>
</dbReference>
<evidence type="ECO:0000313" key="5">
    <source>
        <dbReference type="Proteomes" id="UP001470230"/>
    </source>
</evidence>
<dbReference type="Pfam" id="PF12796">
    <property type="entry name" value="Ank_2"/>
    <property type="match status" value="1"/>
</dbReference>
<protein>
    <recommendedName>
        <fullName evidence="6">Ankyrin repeat protein</fullName>
    </recommendedName>
</protein>
<dbReference type="EMBL" id="JAPFFF010000005">
    <property type="protein sequence ID" value="KAK8889868.1"/>
    <property type="molecule type" value="Genomic_DNA"/>
</dbReference>
<evidence type="ECO:0000256" key="1">
    <source>
        <dbReference type="ARBA" id="ARBA00022737"/>
    </source>
</evidence>
<evidence type="ECO:0008006" key="6">
    <source>
        <dbReference type="Google" id="ProtNLM"/>
    </source>
</evidence>
<dbReference type="SMART" id="SM00248">
    <property type="entry name" value="ANK"/>
    <property type="match status" value="7"/>
</dbReference>
<dbReference type="SUPFAM" id="SSF48403">
    <property type="entry name" value="Ankyrin repeat"/>
    <property type="match status" value="1"/>
</dbReference>
<keyword evidence="3" id="KW-0812">Transmembrane</keyword>
<dbReference type="PANTHER" id="PTHR24198">
    <property type="entry name" value="ANKYRIN REPEAT AND PROTEIN KINASE DOMAIN-CONTAINING PROTEIN"/>
    <property type="match status" value="1"/>
</dbReference>
<dbReference type="Gene3D" id="1.25.40.20">
    <property type="entry name" value="Ankyrin repeat-containing domain"/>
    <property type="match status" value="1"/>
</dbReference>
<feature type="transmembrane region" description="Helical" evidence="3">
    <location>
        <begin position="63"/>
        <end position="81"/>
    </location>
</feature>
<proteinExistence type="predicted"/>
<evidence type="ECO:0000313" key="4">
    <source>
        <dbReference type="EMBL" id="KAK8889868.1"/>
    </source>
</evidence>
<keyword evidence="1" id="KW-0677">Repeat</keyword>
<dbReference type="InterPro" id="IPR036770">
    <property type="entry name" value="Ankyrin_rpt-contain_sf"/>
</dbReference>
<reference evidence="4 5" key="1">
    <citation type="submission" date="2024-04" db="EMBL/GenBank/DDBJ databases">
        <title>Tritrichomonas musculus Genome.</title>
        <authorList>
            <person name="Alves-Ferreira E."/>
            <person name="Grigg M."/>
            <person name="Lorenzi H."/>
            <person name="Galac M."/>
        </authorList>
    </citation>
    <scope>NUCLEOTIDE SEQUENCE [LARGE SCALE GENOMIC DNA]</scope>
    <source>
        <strain evidence="4 5">EAF2021</strain>
    </source>
</reference>
<keyword evidence="5" id="KW-1185">Reference proteome</keyword>
<dbReference type="InterPro" id="IPR002110">
    <property type="entry name" value="Ankyrin_rpt"/>
</dbReference>
<keyword evidence="3" id="KW-0472">Membrane</keyword>
<dbReference type="Proteomes" id="UP001470230">
    <property type="component" value="Unassembled WGS sequence"/>
</dbReference>